<evidence type="ECO:0000256" key="2">
    <source>
        <dbReference type="ARBA" id="ARBA00023163"/>
    </source>
</evidence>
<comment type="similarity">
    <text evidence="3">Belongs to the archaeal Rpo11/eukaryotic RPB11/RPC19 RNA polymerase subunit family.</text>
</comment>
<dbReference type="GO" id="GO:0006362">
    <property type="term" value="P:transcription elongation by RNA polymerase I"/>
    <property type="evidence" value="ECO:0007669"/>
    <property type="project" value="TreeGrafter"/>
</dbReference>
<gene>
    <name evidence="6" type="primary">RPC19</name>
    <name evidence="6" type="ORF">MBRA1_000702</name>
</gene>
<dbReference type="InterPro" id="IPR009025">
    <property type="entry name" value="RBP11-like_dimer"/>
</dbReference>
<keyword evidence="7" id="KW-1185">Reference proteome</keyword>
<proteinExistence type="inferred from homology"/>
<accession>A0AAF0DRF1</accession>
<dbReference type="GO" id="GO:0046983">
    <property type="term" value="F:protein dimerization activity"/>
    <property type="evidence" value="ECO:0007669"/>
    <property type="project" value="InterPro"/>
</dbReference>
<keyword evidence="1" id="KW-0240">DNA-directed RNA polymerase</keyword>
<dbReference type="AlphaFoldDB" id="A0AAF0DRF1"/>
<evidence type="ECO:0000259" key="5">
    <source>
        <dbReference type="Pfam" id="PF13656"/>
    </source>
</evidence>
<evidence type="ECO:0000256" key="1">
    <source>
        <dbReference type="ARBA" id="ARBA00022478"/>
    </source>
</evidence>
<dbReference type="Pfam" id="PF13656">
    <property type="entry name" value="RNA_pol_L_2"/>
    <property type="match status" value="1"/>
</dbReference>
<reference evidence="6" key="1">
    <citation type="submission" date="2023-03" db="EMBL/GenBank/DDBJ databases">
        <title>Mating type loci evolution in Malassezia.</title>
        <authorList>
            <person name="Coelho M.A."/>
        </authorList>
    </citation>
    <scope>NUCLEOTIDE SEQUENCE</scope>
    <source>
        <strain evidence="6">CBS 14135</strain>
    </source>
</reference>
<dbReference type="PANTHER" id="PTHR13946">
    <property type="entry name" value="DNA-DIRECTED RNA POLYMERASE I,II,III"/>
    <property type="match status" value="1"/>
</dbReference>
<dbReference type="Proteomes" id="UP001216638">
    <property type="component" value="Chromosome 1"/>
</dbReference>
<dbReference type="SUPFAM" id="SSF55257">
    <property type="entry name" value="RBP11-like subunits of RNA polymerase"/>
    <property type="match status" value="1"/>
</dbReference>
<keyword evidence="2" id="KW-0804">Transcription</keyword>
<dbReference type="GO" id="GO:0005736">
    <property type="term" value="C:RNA polymerase I complex"/>
    <property type="evidence" value="ECO:0007669"/>
    <property type="project" value="TreeGrafter"/>
</dbReference>
<dbReference type="InterPro" id="IPR036603">
    <property type="entry name" value="RBP11-like"/>
</dbReference>
<dbReference type="GO" id="GO:0006383">
    <property type="term" value="P:transcription by RNA polymerase III"/>
    <property type="evidence" value="ECO:0007669"/>
    <property type="project" value="TreeGrafter"/>
</dbReference>
<dbReference type="PANTHER" id="PTHR13946:SF28">
    <property type="entry name" value="DNA-DIRECTED RNA POLYMERASES I AND III SUBUNIT RPAC2"/>
    <property type="match status" value="1"/>
</dbReference>
<organism evidence="6 7">
    <name type="scientific">Malassezia brasiliensis</name>
    <dbReference type="NCBI Taxonomy" id="1821822"/>
    <lineage>
        <taxon>Eukaryota</taxon>
        <taxon>Fungi</taxon>
        <taxon>Dikarya</taxon>
        <taxon>Basidiomycota</taxon>
        <taxon>Ustilaginomycotina</taxon>
        <taxon>Malasseziomycetes</taxon>
        <taxon>Malasseziales</taxon>
        <taxon>Malasseziaceae</taxon>
        <taxon>Malassezia</taxon>
    </lineage>
</organism>
<dbReference type="InterPro" id="IPR033898">
    <property type="entry name" value="RNAP_AC19"/>
</dbReference>
<protein>
    <submittedName>
        <fullName evidence="6">RNA polymerase subunit AC19</fullName>
    </submittedName>
</protein>
<evidence type="ECO:0000256" key="4">
    <source>
        <dbReference type="SAM" id="MobiDB-lite"/>
    </source>
</evidence>
<evidence type="ECO:0000313" key="6">
    <source>
        <dbReference type="EMBL" id="WFC94072.1"/>
    </source>
</evidence>
<dbReference type="Gene3D" id="3.30.1360.10">
    <property type="entry name" value="RNA polymerase, RBP11-like subunit"/>
    <property type="match status" value="1"/>
</dbReference>
<feature type="region of interest" description="Disordered" evidence="4">
    <location>
        <begin position="98"/>
        <end position="119"/>
    </location>
</feature>
<evidence type="ECO:0000256" key="3">
    <source>
        <dbReference type="ARBA" id="ARBA00025751"/>
    </source>
</evidence>
<name>A0AAF0DRF1_9BASI</name>
<dbReference type="EMBL" id="CP119951">
    <property type="protein sequence ID" value="WFC94072.1"/>
    <property type="molecule type" value="Genomic_DNA"/>
</dbReference>
<dbReference type="GO" id="GO:0005666">
    <property type="term" value="C:RNA polymerase III complex"/>
    <property type="evidence" value="ECO:0007669"/>
    <property type="project" value="TreeGrafter"/>
</dbReference>
<dbReference type="CDD" id="cd07029">
    <property type="entry name" value="RNAP_I_III_AC19"/>
    <property type="match status" value="1"/>
</dbReference>
<sequence length="119" mass="13029">MDELDASAVRGKITLLPGHDAALTAVTFCIQDEDHTLGNALRYMLMKDIPHPSESKIHMRVQMNEHTVSAVDAFRDAIANLDQVFASIRERYDASLASGEVKKEPATASSVARRAEFSG</sequence>
<feature type="domain" description="DNA-directed RNA polymerase RBP11-like dimerisation" evidence="5">
    <location>
        <begin position="25"/>
        <end position="90"/>
    </location>
</feature>
<dbReference type="GO" id="GO:0003899">
    <property type="term" value="F:DNA-directed RNA polymerase activity"/>
    <property type="evidence" value="ECO:0007669"/>
    <property type="project" value="TreeGrafter"/>
</dbReference>
<evidence type="ECO:0000313" key="7">
    <source>
        <dbReference type="Proteomes" id="UP001216638"/>
    </source>
</evidence>
<dbReference type="GO" id="GO:0055029">
    <property type="term" value="C:nuclear DNA-directed RNA polymerase complex"/>
    <property type="evidence" value="ECO:0007669"/>
    <property type="project" value="UniProtKB-ARBA"/>
</dbReference>